<accession>A0A7K8QBH1</accession>
<dbReference type="Proteomes" id="UP000567624">
    <property type="component" value="Unassembled WGS sequence"/>
</dbReference>
<dbReference type="PROSITE" id="PS00129">
    <property type="entry name" value="GLYCOSYL_HYDROL_F31_1"/>
    <property type="match status" value="1"/>
</dbReference>
<dbReference type="FunFam" id="2.60.40.1180:FF:000001">
    <property type="entry name" value="Maltase-glucoamylase, intestinal"/>
    <property type="match status" value="1"/>
</dbReference>
<evidence type="ECO:0000256" key="2">
    <source>
        <dbReference type="ARBA" id="ARBA00004370"/>
    </source>
</evidence>
<dbReference type="InterPro" id="IPR044913">
    <property type="entry name" value="P_trefoil_dom_sf"/>
</dbReference>
<comment type="caution">
    <text evidence="15">The sequence shown here is derived from an EMBL/GenBank/DDBJ whole genome shotgun (WGS) entry which is preliminary data.</text>
</comment>
<evidence type="ECO:0000256" key="12">
    <source>
        <dbReference type="PROSITE-ProRule" id="PRU00779"/>
    </source>
</evidence>
<keyword evidence="7" id="KW-0472">Membrane</keyword>
<dbReference type="InterPro" id="IPR048395">
    <property type="entry name" value="Glyco_hydro_31_C"/>
</dbReference>
<evidence type="ECO:0000256" key="7">
    <source>
        <dbReference type="ARBA" id="ARBA00023136"/>
    </source>
</evidence>
<dbReference type="AlphaFoldDB" id="A0A7K8QBH1"/>
<dbReference type="Pfam" id="PF13802">
    <property type="entry name" value="Gal_mutarotas_2"/>
    <property type="match status" value="1"/>
</dbReference>
<evidence type="ECO:0000256" key="13">
    <source>
        <dbReference type="RuleBase" id="RU361185"/>
    </source>
</evidence>
<dbReference type="SMART" id="SM00018">
    <property type="entry name" value="PD"/>
    <property type="match status" value="1"/>
</dbReference>
<dbReference type="Gene3D" id="2.60.40.1760">
    <property type="entry name" value="glycosyl hydrolase (family 31)"/>
    <property type="match status" value="1"/>
</dbReference>
<dbReference type="InterPro" id="IPR030459">
    <property type="entry name" value="Glyco_hydro_31_CS"/>
</dbReference>
<dbReference type="InterPro" id="IPR030458">
    <property type="entry name" value="Glyco_hydro_31_AS"/>
</dbReference>
<feature type="domain" description="P-type" evidence="14">
    <location>
        <begin position="74"/>
        <end position="123"/>
    </location>
</feature>
<dbReference type="CDD" id="cd06602">
    <property type="entry name" value="GH31_MGAM_SI_GAA"/>
    <property type="match status" value="1"/>
</dbReference>
<dbReference type="InterPro" id="IPR011013">
    <property type="entry name" value="Gal_mutarotase_sf_dom"/>
</dbReference>
<dbReference type="SUPFAM" id="SSF74650">
    <property type="entry name" value="Galactose mutarotase-like"/>
    <property type="match status" value="1"/>
</dbReference>
<evidence type="ECO:0000256" key="11">
    <source>
        <dbReference type="ARBA" id="ARBA00041343"/>
    </source>
</evidence>
<dbReference type="GO" id="GO:0016020">
    <property type="term" value="C:membrane"/>
    <property type="evidence" value="ECO:0007669"/>
    <property type="project" value="UniProtKB-SubCell"/>
</dbReference>
<dbReference type="EC" id="3.2.1.20" evidence="4"/>
<dbReference type="PANTHER" id="PTHR22762:SF133">
    <property type="entry name" value="P-TYPE DOMAIN-CONTAINING PROTEIN"/>
    <property type="match status" value="1"/>
</dbReference>
<keyword evidence="9" id="KW-0325">Glycoprotein</keyword>
<proteinExistence type="inferred from homology"/>
<dbReference type="Pfam" id="PF21365">
    <property type="entry name" value="Glyco_hydro_31_3rd"/>
    <property type="match status" value="1"/>
</dbReference>
<name>A0A7K8QBH1_9PASS</name>
<dbReference type="GO" id="GO:0005975">
    <property type="term" value="P:carbohydrate metabolic process"/>
    <property type="evidence" value="ECO:0007669"/>
    <property type="project" value="InterPro"/>
</dbReference>
<feature type="non-terminal residue" evidence="15">
    <location>
        <position position="1"/>
    </location>
</feature>
<keyword evidence="10 13" id="KW-0326">Glycosidase</keyword>
<keyword evidence="6 13" id="KW-0378">Hydrolase</keyword>
<dbReference type="GO" id="GO:0030246">
    <property type="term" value="F:carbohydrate binding"/>
    <property type="evidence" value="ECO:0007669"/>
    <property type="project" value="InterPro"/>
</dbReference>
<dbReference type="InterPro" id="IPR000519">
    <property type="entry name" value="P_trefoil_dom"/>
</dbReference>
<dbReference type="PROSITE" id="PS51448">
    <property type="entry name" value="P_TREFOIL_2"/>
    <property type="match status" value="1"/>
</dbReference>
<dbReference type="InterPro" id="IPR017853">
    <property type="entry name" value="GH"/>
</dbReference>
<dbReference type="InterPro" id="IPR025887">
    <property type="entry name" value="Glyco_hydro_31_N_dom"/>
</dbReference>
<protein>
    <recommendedName>
        <fullName evidence="4">alpha-glucosidase</fullName>
        <ecNumber evidence="4">3.2.1.20</ecNumber>
    </recommendedName>
    <alternativeName>
        <fullName evidence="11">Maltase</fullName>
    </alternativeName>
</protein>
<comment type="subcellular location">
    <subcellularLocation>
        <location evidence="2">Membrane</location>
    </subcellularLocation>
</comment>
<dbReference type="PANTHER" id="PTHR22762">
    <property type="entry name" value="ALPHA-GLUCOSIDASE"/>
    <property type="match status" value="1"/>
</dbReference>
<sequence>QNVLQMHATHSNYSDPDKLIFFEEIKIFGVSQEITSVTVSENNVVLEYPVNIIYDPIKQVAVITGLHLEQGRSYTVRWIQNLSINERFDCYPSPDPTKEKCEQLGCAWEETSNPNVPPCYYSSANPYSLKNIQSSSTGIVADLSLDSARIRANEAATTPISTLRLEVTYHLNNMLQFKIYDFQNPRYEVPVPLNLPSSPINPGQSRLYELSPQIKPFGIQIRRNSTGTVIWDSSLPTFTFSDMFIQISTRLASQYLYGFGEAEQPTFRHDMNWHTWGMFTRDQPPTYKLNSYGYHPFYMALEEDGNAHGVLLLNSNAMDVTFQPTPALTYRTIGGILDFYMFLGPTPELVVQQYTALVGRPVMPPYWSLGFQLCRYGYSNDSEISQLVEEMKAAGIPYDVQYSDIDYMERQLDFTLGARFSGLPDLVNRIKAEGMRFIIILDPSISGNETDYPTFSRGMEDDVFIKRPDSDEIIYSKVWPFLPNVEVNETLPEQTQIQLYGAHAAFPDFFRNSTVTWWKREILEYYNNTNNTEKSVKFDGLWIDMNEPAAFMNGAIGGCRNDLLNNPPYMPHLGFRSEGLTYKTLCMEGQQYLSDGTPIRHYDVHSLYGWSQTKPTLDALQEATKERGIVITRSTYPTSGRWAGHWLGDNTAAWDQLTKSVIGMMEFSLFGISYTGADICGFFNDSEYELCVRWMQLGAFYPYSRNHNQKGTRRQDPVSWNSTFVDISKNVLNIRYTLLPYFYTLMYDAHAQGSTVIRPVLHEFVEDRNTWDIYEQFLWGPALLISPVMHQGAVTVSAYLPNARWYDYYTEEDIGFRGQFRVLLAPLEHINLHIRGGYILPWQIPANTTFYSRKNPMGLTVALDDDLLAEGHLYWDDGVQIGMYCASCHSKTLLFCRENDITVLHDGYTDPNNLMFTDIKVLGVPSSVSQVTVSQNGEIIASPHTVNYNDKQVLTITGLQLQLGRNYNLQWS</sequence>
<evidence type="ECO:0000313" key="16">
    <source>
        <dbReference type="Proteomes" id="UP000567624"/>
    </source>
</evidence>
<dbReference type="PROSITE" id="PS00707">
    <property type="entry name" value="GLYCOSYL_HYDROL_F31_2"/>
    <property type="match status" value="1"/>
</dbReference>
<comment type="caution">
    <text evidence="12">Lacks conserved residue(s) required for the propagation of feature annotation.</text>
</comment>
<gene>
    <name evidence="15" type="primary">Mgam</name>
    <name evidence="15" type="ORF">SMICAP_R07461</name>
</gene>
<evidence type="ECO:0000256" key="5">
    <source>
        <dbReference type="ARBA" id="ARBA00022729"/>
    </source>
</evidence>
<reference evidence="15 16" key="1">
    <citation type="submission" date="2019-09" db="EMBL/GenBank/DDBJ databases">
        <title>Bird 10,000 Genomes (B10K) Project - Family phase.</title>
        <authorList>
            <person name="Zhang G."/>
        </authorList>
    </citation>
    <scope>NUCLEOTIDE SEQUENCE [LARGE SCALE GENOMIC DNA]</scope>
    <source>
        <strain evidence="15">B10K-CU-031-20</strain>
    </source>
</reference>
<feature type="non-terminal residue" evidence="15">
    <location>
        <position position="972"/>
    </location>
</feature>
<evidence type="ECO:0000256" key="4">
    <source>
        <dbReference type="ARBA" id="ARBA00012741"/>
    </source>
</evidence>
<dbReference type="InterPro" id="IPR013780">
    <property type="entry name" value="Glyco_hydro_b"/>
</dbReference>
<evidence type="ECO:0000256" key="8">
    <source>
        <dbReference type="ARBA" id="ARBA00023157"/>
    </source>
</evidence>
<dbReference type="SUPFAM" id="SSF57492">
    <property type="entry name" value="Trefoil"/>
    <property type="match status" value="1"/>
</dbReference>
<evidence type="ECO:0000256" key="3">
    <source>
        <dbReference type="ARBA" id="ARBA00007806"/>
    </source>
</evidence>
<keyword evidence="16" id="KW-1185">Reference proteome</keyword>
<keyword evidence="5" id="KW-0732">Signal</keyword>
<dbReference type="Gene3D" id="3.20.20.80">
    <property type="entry name" value="Glycosidases"/>
    <property type="match status" value="1"/>
</dbReference>
<keyword evidence="8" id="KW-1015">Disulfide bond</keyword>
<dbReference type="FunFam" id="3.20.20.80:FF:000016">
    <property type="entry name" value="Maltase-glucoamylase, intestinal"/>
    <property type="match status" value="1"/>
</dbReference>
<evidence type="ECO:0000256" key="1">
    <source>
        <dbReference type="ARBA" id="ARBA00001657"/>
    </source>
</evidence>
<dbReference type="EMBL" id="VWYW01000031">
    <property type="protein sequence ID" value="NXF02875.1"/>
    <property type="molecule type" value="Genomic_DNA"/>
</dbReference>
<dbReference type="Gene3D" id="2.60.40.1180">
    <property type="entry name" value="Golgi alpha-mannosidase II"/>
    <property type="match status" value="3"/>
</dbReference>
<dbReference type="SUPFAM" id="SSF51011">
    <property type="entry name" value="Glycosyl hydrolase domain"/>
    <property type="match status" value="1"/>
</dbReference>
<dbReference type="CDD" id="cd00111">
    <property type="entry name" value="Trefoil"/>
    <property type="match status" value="1"/>
</dbReference>
<dbReference type="Gene3D" id="4.10.110.10">
    <property type="entry name" value="Spasmolytic Protein, domain 1"/>
    <property type="match status" value="1"/>
</dbReference>
<evidence type="ECO:0000259" key="14">
    <source>
        <dbReference type="PROSITE" id="PS51448"/>
    </source>
</evidence>
<dbReference type="CDD" id="cd14752">
    <property type="entry name" value="GH31_N"/>
    <property type="match status" value="1"/>
</dbReference>
<evidence type="ECO:0000256" key="6">
    <source>
        <dbReference type="ARBA" id="ARBA00022801"/>
    </source>
</evidence>
<dbReference type="FunFam" id="2.60.40.1760:FF:000001">
    <property type="entry name" value="Maltase-glucoamylase, intestinal"/>
    <property type="match status" value="1"/>
</dbReference>
<comment type="similarity">
    <text evidence="3 13">Belongs to the glycosyl hydrolase 31 family.</text>
</comment>
<dbReference type="Pfam" id="PF00088">
    <property type="entry name" value="Trefoil"/>
    <property type="match status" value="1"/>
</dbReference>
<dbReference type="SUPFAM" id="SSF51445">
    <property type="entry name" value="(Trans)glycosidases"/>
    <property type="match status" value="1"/>
</dbReference>
<dbReference type="GO" id="GO:0004558">
    <property type="term" value="F:alpha-1,4-glucosidase activity"/>
    <property type="evidence" value="ECO:0007669"/>
    <property type="project" value="TreeGrafter"/>
</dbReference>
<evidence type="ECO:0000313" key="15">
    <source>
        <dbReference type="EMBL" id="NXF02875.1"/>
    </source>
</evidence>
<evidence type="ECO:0000256" key="10">
    <source>
        <dbReference type="ARBA" id="ARBA00023295"/>
    </source>
</evidence>
<evidence type="ECO:0000256" key="9">
    <source>
        <dbReference type="ARBA" id="ARBA00023180"/>
    </source>
</evidence>
<comment type="catalytic activity">
    <reaction evidence="1">
        <text>Hydrolysis of terminal, non-reducing (1-&gt;4)-linked alpha-D-glucose residues with release of alpha-D-glucose.</text>
        <dbReference type="EC" id="3.2.1.20"/>
    </reaction>
</comment>
<dbReference type="InterPro" id="IPR000322">
    <property type="entry name" value="Glyco_hydro_31_TIM"/>
</dbReference>
<dbReference type="Pfam" id="PF01055">
    <property type="entry name" value="Glyco_hydro_31_2nd"/>
    <property type="match status" value="1"/>
</dbReference>
<organism evidence="15 16">
    <name type="scientific">Smithornis capensis</name>
    <dbReference type="NCBI Taxonomy" id="363769"/>
    <lineage>
        <taxon>Eukaryota</taxon>
        <taxon>Metazoa</taxon>
        <taxon>Chordata</taxon>
        <taxon>Craniata</taxon>
        <taxon>Vertebrata</taxon>
        <taxon>Euteleostomi</taxon>
        <taxon>Archelosauria</taxon>
        <taxon>Archosauria</taxon>
        <taxon>Dinosauria</taxon>
        <taxon>Saurischia</taxon>
        <taxon>Theropoda</taxon>
        <taxon>Coelurosauria</taxon>
        <taxon>Aves</taxon>
        <taxon>Neognathae</taxon>
        <taxon>Neoaves</taxon>
        <taxon>Telluraves</taxon>
        <taxon>Australaves</taxon>
        <taxon>Passeriformes</taxon>
        <taxon>Eurylaimidae</taxon>
        <taxon>Smithornis</taxon>
    </lineage>
</organism>